<keyword evidence="2 5" id="KW-0812">Transmembrane</keyword>
<dbReference type="Pfam" id="PF10320">
    <property type="entry name" value="7TM_GPCR_Srsx"/>
    <property type="match status" value="1"/>
</dbReference>
<evidence type="ECO:0000256" key="2">
    <source>
        <dbReference type="ARBA" id="ARBA00022692"/>
    </source>
</evidence>
<dbReference type="EMBL" id="BTRK01000004">
    <property type="protein sequence ID" value="GMR46293.1"/>
    <property type="molecule type" value="Genomic_DNA"/>
</dbReference>
<feature type="transmembrane region" description="Helical" evidence="5">
    <location>
        <begin position="50"/>
        <end position="77"/>
    </location>
</feature>
<dbReference type="Proteomes" id="UP001328107">
    <property type="component" value="Unassembled WGS sequence"/>
</dbReference>
<organism evidence="6 7">
    <name type="scientific">Pristionchus mayeri</name>
    <dbReference type="NCBI Taxonomy" id="1317129"/>
    <lineage>
        <taxon>Eukaryota</taxon>
        <taxon>Metazoa</taxon>
        <taxon>Ecdysozoa</taxon>
        <taxon>Nematoda</taxon>
        <taxon>Chromadorea</taxon>
        <taxon>Rhabditida</taxon>
        <taxon>Rhabditina</taxon>
        <taxon>Diplogasteromorpha</taxon>
        <taxon>Diplogasteroidea</taxon>
        <taxon>Neodiplogasteridae</taxon>
        <taxon>Pristionchus</taxon>
    </lineage>
</organism>
<dbReference type="PANTHER" id="PTHR23360:SF5">
    <property type="entry name" value="G-PROTEIN COUPLED RECEPTORS FAMILY 1 PROFILE DOMAIN-CONTAINING PROTEIN"/>
    <property type="match status" value="1"/>
</dbReference>
<feature type="transmembrane region" description="Helical" evidence="5">
    <location>
        <begin position="161"/>
        <end position="192"/>
    </location>
</feature>
<feature type="transmembrane region" description="Helical" evidence="5">
    <location>
        <begin position="127"/>
        <end position="149"/>
    </location>
</feature>
<reference evidence="7" key="1">
    <citation type="submission" date="2022-10" db="EMBL/GenBank/DDBJ databases">
        <title>Genome assembly of Pristionchus species.</title>
        <authorList>
            <person name="Yoshida K."/>
            <person name="Sommer R.J."/>
        </authorList>
    </citation>
    <scope>NUCLEOTIDE SEQUENCE [LARGE SCALE GENOMIC DNA]</scope>
    <source>
        <strain evidence="7">RS5460</strain>
    </source>
</reference>
<gene>
    <name evidence="6" type="ORF">PMAYCL1PPCAC_16488</name>
</gene>
<feature type="non-terminal residue" evidence="6">
    <location>
        <position position="222"/>
    </location>
</feature>
<evidence type="ECO:0000256" key="3">
    <source>
        <dbReference type="ARBA" id="ARBA00022989"/>
    </source>
</evidence>
<evidence type="ECO:0000256" key="1">
    <source>
        <dbReference type="ARBA" id="ARBA00004370"/>
    </source>
</evidence>
<dbReference type="SMART" id="SM01381">
    <property type="entry name" value="7TM_GPCR_Srsx"/>
    <property type="match status" value="1"/>
</dbReference>
<dbReference type="GO" id="GO:0004930">
    <property type="term" value="F:G protein-coupled receptor activity"/>
    <property type="evidence" value="ECO:0007669"/>
    <property type="project" value="InterPro"/>
</dbReference>
<dbReference type="PANTHER" id="PTHR23360">
    <property type="entry name" value="G-PROTEIN COUPLED RECEPTORS FAMILY 1 PROFILE DOMAIN-CONTAINING PROTEIN-RELATED"/>
    <property type="match status" value="1"/>
</dbReference>
<sequence length="222" mass="24866">MSSVFGEFERPIYIVNSIYVIITVLGMYMNTLIVIATVNTKSLHNSCNVLIAFCALCDVLHQTIPIFGLSAGSFVVLSIGIDRFLAALIPILLYAIGQYYLMFAYTIDRSVICIPPEAFHVYAKTLWSLSSCAVYVTAVLVYCAVWVILRKQHNISAMGKIFRSLFIIMVMVVLGWMLTMSGVMVATLVFHLEGMKMYFVHEAVGLFVNSSIALNYLVYYMT</sequence>
<evidence type="ECO:0008006" key="8">
    <source>
        <dbReference type="Google" id="ProtNLM"/>
    </source>
</evidence>
<dbReference type="InterPro" id="IPR000276">
    <property type="entry name" value="GPCR_Rhodpsn"/>
</dbReference>
<accession>A0AAN5CKV0</accession>
<dbReference type="GO" id="GO:0016020">
    <property type="term" value="C:membrane"/>
    <property type="evidence" value="ECO:0007669"/>
    <property type="project" value="UniProtKB-SubCell"/>
</dbReference>
<keyword evidence="4 5" id="KW-0472">Membrane</keyword>
<feature type="transmembrane region" description="Helical" evidence="5">
    <location>
        <begin position="12"/>
        <end position="38"/>
    </location>
</feature>
<keyword evidence="3 5" id="KW-1133">Transmembrane helix</keyword>
<evidence type="ECO:0000256" key="4">
    <source>
        <dbReference type="ARBA" id="ARBA00023136"/>
    </source>
</evidence>
<dbReference type="SUPFAM" id="SSF81321">
    <property type="entry name" value="Family A G protein-coupled receptor-like"/>
    <property type="match status" value="1"/>
</dbReference>
<evidence type="ECO:0000313" key="7">
    <source>
        <dbReference type="Proteomes" id="UP001328107"/>
    </source>
</evidence>
<proteinExistence type="predicted"/>
<feature type="transmembrane region" description="Helical" evidence="5">
    <location>
        <begin position="198"/>
        <end position="219"/>
    </location>
</feature>
<keyword evidence="7" id="KW-1185">Reference proteome</keyword>
<feature type="transmembrane region" description="Helical" evidence="5">
    <location>
        <begin position="84"/>
        <end position="107"/>
    </location>
</feature>
<name>A0AAN5CKV0_9BILA</name>
<comment type="subcellular location">
    <subcellularLocation>
        <location evidence="1">Membrane</location>
    </subcellularLocation>
</comment>
<dbReference type="AlphaFoldDB" id="A0AAN5CKV0"/>
<dbReference type="InterPro" id="IPR019424">
    <property type="entry name" value="7TM_GPCR_Srsx"/>
</dbReference>
<evidence type="ECO:0000313" key="6">
    <source>
        <dbReference type="EMBL" id="GMR46293.1"/>
    </source>
</evidence>
<evidence type="ECO:0000256" key="5">
    <source>
        <dbReference type="SAM" id="Phobius"/>
    </source>
</evidence>
<protein>
    <recommendedName>
        <fullName evidence="8">G protein-coupled receptor</fullName>
    </recommendedName>
</protein>
<comment type="caution">
    <text evidence="6">The sequence shown here is derived from an EMBL/GenBank/DDBJ whole genome shotgun (WGS) entry which is preliminary data.</text>
</comment>
<dbReference type="InterPro" id="IPR047130">
    <property type="entry name" value="7TM_GPCR_Srsx_nematod"/>
</dbReference>